<evidence type="ECO:0000256" key="6">
    <source>
        <dbReference type="SAM" id="Phobius"/>
    </source>
</evidence>
<evidence type="ECO:0000256" key="5">
    <source>
        <dbReference type="ARBA" id="ARBA00023136"/>
    </source>
</evidence>
<feature type="transmembrane region" description="Helical" evidence="6">
    <location>
        <begin position="233"/>
        <end position="260"/>
    </location>
</feature>
<dbReference type="AlphaFoldDB" id="A0A3P3VNG6"/>
<evidence type="ECO:0000256" key="2">
    <source>
        <dbReference type="ARBA" id="ARBA00009773"/>
    </source>
</evidence>
<reference evidence="7 8" key="1">
    <citation type="submission" date="2018-08" db="EMBL/GenBank/DDBJ databases">
        <authorList>
            <person name="Khan S.A."/>
        </authorList>
    </citation>
    <scope>NUCLEOTIDE SEQUENCE [LARGE SCALE GENOMIC DNA]</scope>
    <source>
        <strain evidence="7 8">GTF-13</strain>
    </source>
</reference>
<dbReference type="RefSeq" id="WP_125014576.1">
    <property type="nucleotide sequence ID" value="NZ_QWEZ01000001.1"/>
</dbReference>
<feature type="transmembrane region" description="Helical" evidence="6">
    <location>
        <begin position="148"/>
        <end position="169"/>
    </location>
</feature>
<comment type="similarity">
    <text evidence="2">Belongs to the autoinducer-2 exporter (AI-2E) (TC 2.A.86) family.</text>
</comment>
<accession>A0A3P3VNG6</accession>
<keyword evidence="4 6" id="KW-1133">Transmembrane helix</keyword>
<dbReference type="Proteomes" id="UP000280792">
    <property type="component" value="Unassembled WGS sequence"/>
</dbReference>
<keyword evidence="8" id="KW-1185">Reference proteome</keyword>
<evidence type="ECO:0000313" key="7">
    <source>
        <dbReference type="EMBL" id="RRJ84150.1"/>
    </source>
</evidence>
<evidence type="ECO:0000256" key="4">
    <source>
        <dbReference type="ARBA" id="ARBA00022989"/>
    </source>
</evidence>
<dbReference type="GO" id="GO:0016020">
    <property type="term" value="C:membrane"/>
    <property type="evidence" value="ECO:0007669"/>
    <property type="project" value="UniProtKB-SubCell"/>
</dbReference>
<dbReference type="EMBL" id="QWEZ01000001">
    <property type="protein sequence ID" value="RRJ84150.1"/>
    <property type="molecule type" value="Genomic_DNA"/>
</dbReference>
<keyword evidence="5 6" id="KW-0472">Membrane</keyword>
<proteinExistence type="inferred from homology"/>
<feature type="transmembrane region" description="Helical" evidence="6">
    <location>
        <begin position="210"/>
        <end position="227"/>
    </location>
</feature>
<protein>
    <submittedName>
        <fullName evidence="7">AI-2E family transporter</fullName>
    </submittedName>
</protein>
<feature type="transmembrane region" description="Helical" evidence="6">
    <location>
        <begin position="59"/>
        <end position="81"/>
    </location>
</feature>
<dbReference type="InterPro" id="IPR002549">
    <property type="entry name" value="AI-2E-like"/>
</dbReference>
<organism evidence="7 8">
    <name type="scientific">Aestuariirhabdus litorea</name>
    <dbReference type="NCBI Taxonomy" id="2528527"/>
    <lineage>
        <taxon>Bacteria</taxon>
        <taxon>Pseudomonadati</taxon>
        <taxon>Pseudomonadota</taxon>
        <taxon>Gammaproteobacteria</taxon>
        <taxon>Oceanospirillales</taxon>
        <taxon>Aestuariirhabdaceae</taxon>
        <taxon>Aestuariirhabdus</taxon>
    </lineage>
</organism>
<reference evidence="7 8" key="2">
    <citation type="submission" date="2018-12" db="EMBL/GenBank/DDBJ databases">
        <title>Simiduia agarivorans gen. nov., sp. nov., a marine, agarolytic bacterium isolated from shallow coastal water from Keelung, Taiwan.</title>
        <authorList>
            <person name="Shieh W.Y."/>
        </authorList>
    </citation>
    <scope>NUCLEOTIDE SEQUENCE [LARGE SCALE GENOMIC DNA]</scope>
    <source>
        <strain evidence="7 8">GTF-13</strain>
    </source>
</reference>
<evidence type="ECO:0000256" key="3">
    <source>
        <dbReference type="ARBA" id="ARBA00022692"/>
    </source>
</evidence>
<keyword evidence="3 6" id="KW-0812">Transmembrane</keyword>
<comment type="subcellular location">
    <subcellularLocation>
        <location evidence="1">Membrane</location>
        <topology evidence="1">Multi-pass membrane protein</topology>
    </subcellularLocation>
</comment>
<dbReference type="PANTHER" id="PTHR21716">
    <property type="entry name" value="TRANSMEMBRANE PROTEIN"/>
    <property type="match status" value="1"/>
</dbReference>
<feature type="transmembrane region" description="Helical" evidence="6">
    <location>
        <begin position="304"/>
        <end position="335"/>
    </location>
</feature>
<name>A0A3P3VNG6_9GAMM</name>
<feature type="transmembrane region" description="Helical" evidence="6">
    <location>
        <begin position="267"/>
        <end position="284"/>
    </location>
</feature>
<evidence type="ECO:0000313" key="8">
    <source>
        <dbReference type="Proteomes" id="UP000280792"/>
    </source>
</evidence>
<dbReference type="Pfam" id="PF01594">
    <property type="entry name" value="AI-2E_transport"/>
    <property type="match status" value="1"/>
</dbReference>
<sequence length="359" mass="38874">MTLSQRWFLLGILVTTGGLVYLLSPILAPFLVAMILAYLGDPVADRLEAYGWSRTGAVVGVFAVMTLILLAVLLIVIPLLGVQLKYLVTNLPDWIRGLEQYLMPRLKAYLGADAEQWQLSSVVASLKESWQGIGNLLLGGVQSVSRSGLAFAGWLANLVLIPVVAFYLLRDWDILMAKLSDLLPLNLQPVVGKLALECDEVLGAFLKGQMVVMICLGLIYSVGLWWVGLKLALVIGLLAGLASIVPYMGFILGIGAALIAGLFQFDGYLPLLLIGAVFMVGQLLEGMVLTPMLVGDRIGLHPVAVIFAIMAGGQLFGFTGILLALPVGAVIVVLLRHLHDHYRQSHLYHADTHERTNEN</sequence>
<dbReference type="PANTHER" id="PTHR21716:SF64">
    <property type="entry name" value="AI-2 TRANSPORT PROTEIN TQSA"/>
    <property type="match status" value="1"/>
</dbReference>
<gene>
    <name evidence="7" type="ORF">D0544_03250</name>
</gene>
<evidence type="ECO:0000256" key="1">
    <source>
        <dbReference type="ARBA" id="ARBA00004141"/>
    </source>
</evidence>
<feature type="transmembrane region" description="Helical" evidence="6">
    <location>
        <begin position="6"/>
        <end position="39"/>
    </location>
</feature>
<comment type="caution">
    <text evidence="7">The sequence shown here is derived from an EMBL/GenBank/DDBJ whole genome shotgun (WGS) entry which is preliminary data.</text>
</comment>
<dbReference type="GO" id="GO:0055085">
    <property type="term" value="P:transmembrane transport"/>
    <property type="evidence" value="ECO:0007669"/>
    <property type="project" value="TreeGrafter"/>
</dbReference>